<evidence type="ECO:0000256" key="10">
    <source>
        <dbReference type="ARBA" id="ARBA00030700"/>
    </source>
</evidence>
<evidence type="ECO:0000313" key="16">
    <source>
        <dbReference type="Proteomes" id="UP000192578"/>
    </source>
</evidence>
<name>A0A1W0WCM5_HYPEX</name>
<keyword evidence="5" id="KW-0175">Coiled coil</keyword>
<evidence type="ECO:0000256" key="4">
    <source>
        <dbReference type="ARBA" id="ARBA00022980"/>
    </source>
</evidence>
<keyword evidence="6" id="KW-0496">Mitochondrion</keyword>
<gene>
    <name evidence="15" type="ORF">BV898_12800</name>
</gene>
<evidence type="ECO:0000256" key="6">
    <source>
        <dbReference type="ARBA" id="ARBA00023128"/>
    </source>
</evidence>
<dbReference type="OrthoDB" id="6247992at2759"/>
<evidence type="ECO:0000256" key="2">
    <source>
        <dbReference type="ARBA" id="ARBA00004173"/>
    </source>
</evidence>
<reference evidence="16" key="1">
    <citation type="submission" date="2017-01" db="EMBL/GenBank/DDBJ databases">
        <title>Comparative genomics of anhydrobiosis in the tardigrade Hypsibius dujardini.</title>
        <authorList>
            <person name="Yoshida Y."/>
            <person name="Koutsovoulos G."/>
            <person name="Laetsch D."/>
            <person name="Stevens L."/>
            <person name="Kumar S."/>
            <person name="Horikawa D."/>
            <person name="Ishino K."/>
            <person name="Komine S."/>
            <person name="Tomita M."/>
            <person name="Blaxter M."/>
            <person name="Arakawa K."/>
        </authorList>
    </citation>
    <scope>NUCLEOTIDE SEQUENCE [LARGE SCALE GENOMIC DNA]</scope>
    <source>
        <strain evidence="16">Z151</strain>
    </source>
</reference>
<protein>
    <recommendedName>
        <fullName evidence="11">Large ribosomal subunit protein mL64</fullName>
    </recommendedName>
    <alternativeName>
        <fullName evidence="10">39S ribosomal protein L59, mitochondrial</fullName>
    </alternativeName>
    <alternativeName>
        <fullName evidence="12">Growth arrest and DNA damage-inducible proteins-interacting protein 1</fullName>
    </alternativeName>
</protein>
<evidence type="ECO:0000256" key="14">
    <source>
        <dbReference type="SAM" id="MobiDB-lite"/>
    </source>
</evidence>
<keyword evidence="7" id="KW-0539">Nucleus</keyword>
<comment type="caution">
    <text evidence="15">The sequence shown here is derived from an EMBL/GenBank/DDBJ whole genome shotgun (WGS) entry which is preliminary data.</text>
</comment>
<evidence type="ECO:0000256" key="7">
    <source>
        <dbReference type="ARBA" id="ARBA00023242"/>
    </source>
</evidence>
<evidence type="ECO:0000256" key="3">
    <source>
        <dbReference type="ARBA" id="ARBA00005421"/>
    </source>
</evidence>
<evidence type="ECO:0000256" key="5">
    <source>
        <dbReference type="ARBA" id="ARBA00023054"/>
    </source>
</evidence>
<dbReference type="GO" id="GO:1990904">
    <property type="term" value="C:ribonucleoprotein complex"/>
    <property type="evidence" value="ECO:0007669"/>
    <property type="project" value="UniProtKB-KW"/>
</dbReference>
<evidence type="ECO:0000256" key="11">
    <source>
        <dbReference type="ARBA" id="ARBA00035184"/>
    </source>
</evidence>
<keyword evidence="4" id="KW-0689">Ribosomal protein</keyword>
<evidence type="ECO:0000313" key="15">
    <source>
        <dbReference type="EMBL" id="OQV12964.1"/>
    </source>
</evidence>
<sequence length="288" mass="32730">MALSGLQILARSRPCRLRACPTIQLGHLRLQSSSSAAAAPQNGNIPDKEEESLPAAPSPSVTLVPTDPENAPDVYVTQQGEVYDQERLARDVSRMYPHHRAKMLHVGQMPQIMFEFQEGKDYKRKLYARYGRASGVNPGWMWPSREEIGRMTGMERDLGIPTLQESWDRVREKREAQEKANRLRYDRVEANMKKMEADIKAFRQRQRQAEEAVQAEKAKRQKVLEEAKDLLGFKVDPRDKRFQELLEAKEAAMKKEAKLAKKKEKEAKSLARLTSLENSGSTEASGPA</sequence>
<comment type="subcellular location">
    <subcellularLocation>
        <location evidence="2">Mitochondrion</location>
    </subcellularLocation>
    <subcellularLocation>
        <location evidence="1">Nucleus</location>
    </subcellularLocation>
</comment>
<dbReference type="PANTHER" id="PTHR31761">
    <property type="entry name" value="GROWTH ARREST AND DNA DAMAGE-INDUCIBLE PROTEINS-INTERACTING PROTEIN 1 GADD45GIP1"/>
    <property type="match status" value="1"/>
</dbReference>
<dbReference type="GO" id="GO:0005840">
    <property type="term" value="C:ribosome"/>
    <property type="evidence" value="ECO:0007669"/>
    <property type="project" value="UniProtKB-KW"/>
</dbReference>
<dbReference type="InterPro" id="IPR043035">
    <property type="entry name" value="Ribosomal_mL64_sf"/>
</dbReference>
<feature type="compositionally biased region" description="Polar residues" evidence="14">
    <location>
        <begin position="275"/>
        <end position="288"/>
    </location>
</feature>
<dbReference type="AlphaFoldDB" id="A0A1W0WCM5"/>
<feature type="region of interest" description="Disordered" evidence="14">
    <location>
        <begin position="32"/>
        <end position="72"/>
    </location>
</feature>
<evidence type="ECO:0000256" key="9">
    <source>
        <dbReference type="ARBA" id="ARBA00023306"/>
    </source>
</evidence>
<feature type="compositionally biased region" description="Basic and acidic residues" evidence="14">
    <location>
        <begin position="257"/>
        <end position="269"/>
    </location>
</feature>
<organism evidence="15 16">
    <name type="scientific">Hypsibius exemplaris</name>
    <name type="common">Freshwater tardigrade</name>
    <dbReference type="NCBI Taxonomy" id="2072580"/>
    <lineage>
        <taxon>Eukaryota</taxon>
        <taxon>Metazoa</taxon>
        <taxon>Ecdysozoa</taxon>
        <taxon>Tardigrada</taxon>
        <taxon>Eutardigrada</taxon>
        <taxon>Parachela</taxon>
        <taxon>Hypsibioidea</taxon>
        <taxon>Hypsibiidae</taxon>
        <taxon>Hypsibius</taxon>
    </lineage>
</organism>
<keyword evidence="8" id="KW-0687">Ribonucleoprotein</keyword>
<dbReference type="GO" id="GO:0005634">
    <property type="term" value="C:nucleus"/>
    <property type="evidence" value="ECO:0007669"/>
    <property type="project" value="UniProtKB-SubCell"/>
</dbReference>
<dbReference type="EMBL" id="MTYJ01000133">
    <property type="protein sequence ID" value="OQV12964.1"/>
    <property type="molecule type" value="Genomic_DNA"/>
</dbReference>
<dbReference type="PANTHER" id="PTHR31761:SF1">
    <property type="entry name" value="LARGE RIBOSOMAL SUBUNIT PROTEIN ML64"/>
    <property type="match status" value="1"/>
</dbReference>
<accession>A0A1W0WCM5</accession>
<feature type="region of interest" description="Disordered" evidence="14">
    <location>
        <begin position="257"/>
        <end position="288"/>
    </location>
</feature>
<dbReference type="Proteomes" id="UP000192578">
    <property type="component" value="Unassembled WGS sequence"/>
</dbReference>
<proteinExistence type="inferred from homology"/>
<dbReference type="Pfam" id="PF10147">
    <property type="entry name" value="CR6_interact"/>
    <property type="match status" value="1"/>
</dbReference>
<evidence type="ECO:0000256" key="1">
    <source>
        <dbReference type="ARBA" id="ARBA00004123"/>
    </source>
</evidence>
<comment type="function">
    <text evidence="13">Acts as a negative regulator of G1 to S cell cycle phase progression by inhibiting cyclin-dependent kinases. Inhibitory effects are additive with GADD45 proteins but also occur in the absence of GADD45 proteins. Acts as a repressor of the orphan nuclear receptor NR4A1 by inhibiting AB domain-mediated transcriptional activity. May be involved in the hormone-mediated regulation of NR4A1 transcriptional activity. May play a role in mitochondrial protein synthesis.</text>
</comment>
<keyword evidence="9" id="KW-0131">Cell cycle</keyword>
<evidence type="ECO:0000256" key="13">
    <source>
        <dbReference type="ARBA" id="ARBA00060144"/>
    </source>
</evidence>
<dbReference type="GO" id="GO:0005739">
    <property type="term" value="C:mitochondrion"/>
    <property type="evidence" value="ECO:0007669"/>
    <property type="project" value="UniProtKB-SubCell"/>
</dbReference>
<keyword evidence="16" id="KW-1185">Reference proteome</keyword>
<evidence type="ECO:0000256" key="8">
    <source>
        <dbReference type="ARBA" id="ARBA00023274"/>
    </source>
</evidence>
<dbReference type="InterPro" id="IPR018472">
    <property type="entry name" value="Ribosomal_mL64"/>
</dbReference>
<dbReference type="Gene3D" id="6.10.280.120">
    <property type="entry name" value="Growth arrest and DNA-damage-inducible proteins-interacting protein 1"/>
    <property type="match status" value="1"/>
</dbReference>
<evidence type="ECO:0000256" key="12">
    <source>
        <dbReference type="ARBA" id="ARBA00035485"/>
    </source>
</evidence>
<comment type="similarity">
    <text evidence="3">Belongs to the mitochondrion-specific ribosomal protein mL64 family.</text>
</comment>